<evidence type="ECO:0000256" key="3">
    <source>
        <dbReference type="ARBA" id="ARBA00006350"/>
    </source>
</evidence>
<dbReference type="Proteomes" id="UP000070376">
    <property type="component" value="Unassembled WGS sequence"/>
</dbReference>
<evidence type="ECO:0000256" key="4">
    <source>
        <dbReference type="ARBA" id="ARBA00012890"/>
    </source>
</evidence>
<dbReference type="InterPro" id="IPR017553">
    <property type="entry name" value="3-hexulose-6-phosphate_synth"/>
</dbReference>
<evidence type="ECO:0000313" key="8">
    <source>
        <dbReference type="EMBL" id="KWZ76550.1"/>
    </source>
</evidence>
<evidence type="ECO:0000256" key="6">
    <source>
        <dbReference type="ARBA" id="ARBA00023239"/>
    </source>
</evidence>
<comment type="similarity">
    <text evidence="3">Belongs to the HPS/KGPDC family. HPS subfamily.</text>
</comment>
<dbReference type="InterPro" id="IPR041710">
    <property type="entry name" value="HPS/KGPDC"/>
</dbReference>
<accession>A0A133KAJ9</accession>
<dbReference type="Gene3D" id="3.20.20.70">
    <property type="entry name" value="Aldolase class I"/>
    <property type="match status" value="1"/>
</dbReference>
<proteinExistence type="inferred from homology"/>
<dbReference type="SMART" id="SM00934">
    <property type="entry name" value="OMPdecase"/>
    <property type="match status" value="1"/>
</dbReference>
<dbReference type="InterPro" id="IPR001754">
    <property type="entry name" value="OMPdeCOase_dom"/>
</dbReference>
<evidence type="ECO:0000256" key="1">
    <source>
        <dbReference type="ARBA" id="ARBA00000718"/>
    </source>
</evidence>
<dbReference type="InterPro" id="IPR013785">
    <property type="entry name" value="Aldolase_TIM"/>
</dbReference>
<dbReference type="InterPro" id="IPR011060">
    <property type="entry name" value="RibuloseP-bd_barrel"/>
</dbReference>
<dbReference type="GO" id="GO:0006207">
    <property type="term" value="P:'de novo' pyrimidine nucleobase biosynthetic process"/>
    <property type="evidence" value="ECO:0007669"/>
    <property type="project" value="InterPro"/>
</dbReference>
<dbReference type="GO" id="GO:0033982">
    <property type="term" value="F:3-dehydro-L-gulonate-6-phosphate decarboxylase activity"/>
    <property type="evidence" value="ECO:0007669"/>
    <property type="project" value="TreeGrafter"/>
</dbReference>
<dbReference type="GO" id="GO:0006730">
    <property type="term" value="P:one-carbon metabolic process"/>
    <property type="evidence" value="ECO:0007669"/>
    <property type="project" value="UniProtKB-KW"/>
</dbReference>
<evidence type="ECO:0000256" key="7">
    <source>
        <dbReference type="ARBA" id="ARBA00023277"/>
    </source>
</evidence>
<evidence type="ECO:0000256" key="2">
    <source>
        <dbReference type="ARBA" id="ARBA00005014"/>
    </source>
</evidence>
<keyword evidence="6" id="KW-0456">Lyase</keyword>
<dbReference type="Pfam" id="PF00215">
    <property type="entry name" value="OMPdecase"/>
    <property type="match status" value="1"/>
</dbReference>
<reference evidence="9" key="1">
    <citation type="submission" date="2016-01" db="EMBL/GenBank/DDBJ databases">
        <authorList>
            <person name="Mitreva M."/>
            <person name="Pepin K.H."/>
            <person name="Mihindukulasuriya K.A."/>
            <person name="Fulton R."/>
            <person name="Fronick C."/>
            <person name="O'Laughlin M."/>
            <person name="Miner T."/>
            <person name="Herter B."/>
            <person name="Rosa B.A."/>
            <person name="Cordes M."/>
            <person name="Tomlinson C."/>
            <person name="Wollam A."/>
            <person name="Palsikar V.B."/>
            <person name="Mardis E.R."/>
            <person name="Wilson R.K."/>
        </authorList>
    </citation>
    <scope>NUCLEOTIDE SEQUENCE [LARGE SCALE GENOMIC DNA]</scope>
    <source>
        <strain evidence="9">GED7749B</strain>
    </source>
</reference>
<protein>
    <recommendedName>
        <fullName evidence="4">3-hexulose-6-phosphate synthase</fullName>
        <ecNumber evidence="4">4.1.2.43</ecNumber>
    </recommendedName>
</protein>
<dbReference type="SUPFAM" id="SSF51366">
    <property type="entry name" value="Ribulose-phoshate binding barrel"/>
    <property type="match status" value="1"/>
</dbReference>
<dbReference type="GeneID" id="93261062"/>
<dbReference type="EC" id="4.1.2.43" evidence="4"/>
<comment type="pathway">
    <text evidence="2">One-carbon metabolism; formaldehyde assimilation via RuMP pathway; D-fructose 6-phosphate from D-ribulose 5-phosphate and formaldehyde: step 1/2.</text>
</comment>
<dbReference type="PANTHER" id="PTHR35039">
    <property type="entry name" value="3-KETO-L-GULONATE-6-PHOSPHATE DECARBOXYLASE SGBH-RELATED"/>
    <property type="match status" value="1"/>
</dbReference>
<dbReference type="CDD" id="cd04726">
    <property type="entry name" value="KGPDC_HPS"/>
    <property type="match status" value="1"/>
</dbReference>
<name>A0A133KAJ9_HEYCO</name>
<evidence type="ECO:0000256" key="5">
    <source>
        <dbReference type="ARBA" id="ARBA00022563"/>
    </source>
</evidence>
<organism evidence="8 9">
    <name type="scientific">Heyndrickxia coagulans</name>
    <name type="common">Weizmannia coagulans</name>
    <dbReference type="NCBI Taxonomy" id="1398"/>
    <lineage>
        <taxon>Bacteria</taxon>
        <taxon>Bacillati</taxon>
        <taxon>Bacillota</taxon>
        <taxon>Bacilli</taxon>
        <taxon>Bacillales</taxon>
        <taxon>Bacillaceae</taxon>
        <taxon>Heyndrickxia</taxon>
    </lineage>
</organism>
<sequence length="206" mass="22565">MKIQLALDRFTIQEAIEIAAKAEKAIEWIEVGTSLIKEFGVKSIYDIKNRFPDKTVVADIKTFDNAKYEFELCFRAGADIATVMGAAPPVTLRTCLDTAGQFDRQVMVDLLNTEAHQQKEIARLENIIVCQHISKDQQEEGGGGTWGRRAASRNQQLAVAGGISLENLAAVRALQPDVLIIGSAISKASDPLLAAQKIKEAWEALK</sequence>
<dbReference type="PATRIC" id="fig|1398.22.peg.3804"/>
<evidence type="ECO:0000313" key="9">
    <source>
        <dbReference type="Proteomes" id="UP000070376"/>
    </source>
</evidence>
<dbReference type="AlphaFoldDB" id="A0A133KAJ9"/>
<dbReference type="RefSeq" id="WP_035189130.1">
    <property type="nucleotide sequence ID" value="NZ_KQ955932.1"/>
</dbReference>
<dbReference type="GO" id="GO:0004590">
    <property type="term" value="F:orotidine-5'-phosphate decarboxylase activity"/>
    <property type="evidence" value="ECO:0007669"/>
    <property type="project" value="InterPro"/>
</dbReference>
<comment type="catalytic activity">
    <reaction evidence="1">
        <text>D-ribulose 5-phosphate + formaldehyde = D-arabino-hex-3-ulose 6-phosphate</text>
        <dbReference type="Rhea" id="RHEA:25201"/>
        <dbReference type="ChEBI" id="CHEBI:16842"/>
        <dbReference type="ChEBI" id="CHEBI:58121"/>
        <dbReference type="ChEBI" id="CHEBI:58542"/>
        <dbReference type="EC" id="4.1.2.43"/>
    </reaction>
</comment>
<keyword evidence="5" id="KW-0554">One-carbon metabolism</keyword>
<dbReference type="GO" id="GO:0019854">
    <property type="term" value="P:L-ascorbic acid catabolic process"/>
    <property type="evidence" value="ECO:0007669"/>
    <property type="project" value="TreeGrafter"/>
</dbReference>
<dbReference type="PANTHER" id="PTHR35039:SF3">
    <property type="entry name" value="3-KETO-L-GULONATE-6-PHOSPHATE DECARBOXYLASE SGBH-RELATED"/>
    <property type="match status" value="1"/>
</dbReference>
<dbReference type="GO" id="GO:0043801">
    <property type="term" value="F:hexulose-6-phosphate synthase activity"/>
    <property type="evidence" value="ECO:0007669"/>
    <property type="project" value="UniProtKB-EC"/>
</dbReference>
<dbReference type="NCBIfam" id="TIGR03128">
    <property type="entry name" value="RuMP_HxlA"/>
    <property type="match status" value="1"/>
</dbReference>
<gene>
    <name evidence="8" type="ORF">HMPREF3213_03800</name>
</gene>
<keyword evidence="7" id="KW-0119">Carbohydrate metabolism</keyword>
<comment type="caution">
    <text evidence="8">The sequence shown here is derived from an EMBL/GenBank/DDBJ whole genome shotgun (WGS) entry which is preliminary data.</text>
</comment>
<dbReference type="EMBL" id="LRPN01000197">
    <property type="protein sequence ID" value="KWZ76550.1"/>
    <property type="molecule type" value="Genomic_DNA"/>
</dbReference>